<gene>
    <name evidence="8" type="ORF">SAMN02745114_00346</name>
</gene>
<evidence type="ECO:0000256" key="4">
    <source>
        <dbReference type="ARBA" id="ARBA00022833"/>
    </source>
</evidence>
<dbReference type="InterPro" id="IPR011032">
    <property type="entry name" value="GroES-like_sf"/>
</dbReference>
<dbReference type="STRING" id="290054.SAMN02745114_00346"/>
<feature type="binding site" evidence="6">
    <location>
        <position position="38"/>
    </location>
    <ligand>
        <name>Zn(2+)</name>
        <dbReference type="ChEBI" id="CHEBI:29105"/>
        <note>catalytic</note>
    </ligand>
</feature>
<dbReference type="Gene3D" id="3.40.50.720">
    <property type="entry name" value="NAD(P)-binding Rossmann-like Domain"/>
    <property type="match status" value="1"/>
</dbReference>
<dbReference type="PANTHER" id="PTHR43350">
    <property type="entry name" value="NAD-DEPENDENT ALCOHOL DEHYDROGENASE"/>
    <property type="match status" value="1"/>
</dbReference>
<protein>
    <recommendedName>
        <fullName evidence="6">Ribulose-5-phosphate reductase</fullName>
        <shortName evidence="6">Ribulose-5-P reductase</shortName>
        <ecNumber evidence="6">1.1.1.405</ecNumber>
    </recommendedName>
    <alternativeName>
        <fullName evidence="6">Ribitol-5-phosphate dehydrogenase</fullName>
    </alternativeName>
</protein>
<feature type="binding site" evidence="6">
    <location>
        <position position="65"/>
    </location>
    <ligand>
        <name>Zn(2+)</name>
        <dbReference type="ChEBI" id="CHEBI:29105"/>
        <note>catalytic</note>
    </ligand>
</feature>
<accession>A0A1T4K9H3</accession>
<dbReference type="GO" id="GO:0050256">
    <property type="term" value="F:ribitol-5-phosphate 2-dehydrogenase [NAD(P)+] activity"/>
    <property type="evidence" value="ECO:0007669"/>
    <property type="project" value="UniProtKB-UniRule"/>
</dbReference>
<dbReference type="GO" id="GO:0008270">
    <property type="term" value="F:zinc ion binding"/>
    <property type="evidence" value="ECO:0007669"/>
    <property type="project" value="UniProtKB-UniRule"/>
</dbReference>
<dbReference type="Pfam" id="PF08240">
    <property type="entry name" value="ADH_N"/>
    <property type="match status" value="1"/>
</dbReference>
<dbReference type="AlphaFoldDB" id="A0A1T4K9H3"/>
<evidence type="ECO:0000256" key="1">
    <source>
        <dbReference type="ARBA" id="ARBA00001947"/>
    </source>
</evidence>
<comment type="similarity">
    <text evidence="2 6">Belongs to the zinc-containing alcohol dehydrogenase family.</text>
</comment>
<evidence type="ECO:0000256" key="2">
    <source>
        <dbReference type="ARBA" id="ARBA00008072"/>
    </source>
</evidence>
<dbReference type="HAMAP" id="MF_02069">
    <property type="entry name" value="TarJ"/>
    <property type="match status" value="1"/>
</dbReference>
<dbReference type="InterPro" id="IPR036291">
    <property type="entry name" value="NAD(P)-bd_dom_sf"/>
</dbReference>
<dbReference type="Proteomes" id="UP000190657">
    <property type="component" value="Unassembled WGS sequence"/>
</dbReference>
<dbReference type="InterPro" id="IPR034710">
    <property type="entry name" value="TarJ"/>
</dbReference>
<name>A0A1T4K9H3_9FIRM</name>
<evidence type="ECO:0000256" key="3">
    <source>
        <dbReference type="ARBA" id="ARBA00022723"/>
    </source>
</evidence>
<feature type="domain" description="Alcohol dehydrogenase-like N-terminal" evidence="7">
    <location>
        <begin position="28"/>
        <end position="133"/>
    </location>
</feature>
<keyword evidence="5 6" id="KW-0560">Oxidoreductase</keyword>
<keyword evidence="4 6" id="KW-0862">Zinc</keyword>
<keyword evidence="3 6" id="KW-0479">Metal-binding</keyword>
<feature type="binding site" evidence="6">
    <location>
        <position position="144"/>
    </location>
    <ligand>
        <name>Zn(2+)</name>
        <dbReference type="ChEBI" id="CHEBI:29105"/>
        <note>catalytic</note>
    </ligand>
</feature>
<dbReference type="InterPro" id="IPR013154">
    <property type="entry name" value="ADH-like_N"/>
</dbReference>
<evidence type="ECO:0000313" key="9">
    <source>
        <dbReference type="Proteomes" id="UP000190657"/>
    </source>
</evidence>
<dbReference type="SUPFAM" id="SSF51735">
    <property type="entry name" value="NAD(P)-binding Rossmann-fold domains"/>
    <property type="match status" value="1"/>
</dbReference>
<evidence type="ECO:0000313" key="8">
    <source>
        <dbReference type="EMBL" id="SJZ38963.1"/>
    </source>
</evidence>
<evidence type="ECO:0000256" key="5">
    <source>
        <dbReference type="ARBA" id="ARBA00023002"/>
    </source>
</evidence>
<dbReference type="SUPFAM" id="SSF50129">
    <property type="entry name" value="GroES-like"/>
    <property type="match status" value="1"/>
</dbReference>
<comment type="catalytic activity">
    <reaction evidence="6">
        <text>D-ribitol 5-phosphate + NADP(+) = D-ribulose 5-phosphate + NADPH + H(+)</text>
        <dbReference type="Rhea" id="RHEA:19921"/>
        <dbReference type="ChEBI" id="CHEBI:15378"/>
        <dbReference type="ChEBI" id="CHEBI:57695"/>
        <dbReference type="ChEBI" id="CHEBI:57783"/>
        <dbReference type="ChEBI" id="CHEBI:58121"/>
        <dbReference type="ChEBI" id="CHEBI:58349"/>
        <dbReference type="EC" id="1.1.1.405"/>
    </reaction>
</comment>
<keyword evidence="6" id="KW-0521">NADP</keyword>
<dbReference type="EC" id="1.1.1.405" evidence="6"/>
<dbReference type="PANTHER" id="PTHR43350:SF19">
    <property type="entry name" value="D-GULOSIDE 3-DEHYDROGENASE"/>
    <property type="match status" value="1"/>
</dbReference>
<proteinExistence type="inferred from homology"/>
<reference evidence="8 9" key="1">
    <citation type="submission" date="2017-02" db="EMBL/GenBank/DDBJ databases">
        <authorList>
            <person name="Peterson S.W."/>
        </authorList>
    </citation>
    <scope>NUCLEOTIDE SEQUENCE [LARGE SCALE GENOMIC DNA]</scope>
    <source>
        <strain evidence="8 9">ATCC 51222</strain>
    </source>
</reference>
<comment type="cofactor">
    <cofactor evidence="1 6">
        <name>Zn(2+)</name>
        <dbReference type="ChEBI" id="CHEBI:29105"/>
    </cofactor>
</comment>
<keyword evidence="9" id="KW-1185">Reference proteome</keyword>
<comment type="function">
    <text evidence="6">Catalyzes the NADPH dependent reduction of D-ribulose 5-phosphate to D-ribitol 5-phosphate.</text>
</comment>
<evidence type="ECO:0000259" key="7">
    <source>
        <dbReference type="Pfam" id="PF08240"/>
    </source>
</evidence>
<dbReference type="OrthoDB" id="1700359at2"/>
<sequence>MINTIYRLVAPRRFEIAFEDINMFGENAIVRPTNLSICNADMRYYLGTRDAKVLAEKLPMALIHEGIGEVLHDPSGKFQTGDLVVMVPNCPTEKDDYIAENYLRSSKFCGSSMDGFLQEFVEISPNRLVKLPQDIDRNVAAFTEIISVSVHAITRFDKIAHARRDVIGVWGDGNLGYITSLFLKYMFPKSKIAVFGTNREKLNDFTFADETHLVNEVPDGFTMDHAFECVGGNGSPIAIEQIIGLIKPESTLSILGVSEYPVPINTRMILEKGIRMFGTSRSGVADFQKTVDMYVEHPEIIDYLGNLVSSVNVVRTTTDIKNAFEKDTQKSFGKTIMKWEE</sequence>
<evidence type="ECO:0000256" key="6">
    <source>
        <dbReference type="HAMAP-Rule" id="MF_02069"/>
    </source>
</evidence>
<feature type="binding site" evidence="6">
    <location>
        <position position="64"/>
    </location>
    <ligand>
        <name>Zn(2+)</name>
        <dbReference type="ChEBI" id="CHEBI:29105"/>
        <note>catalytic</note>
    </ligand>
</feature>
<dbReference type="EMBL" id="FUWW01000003">
    <property type="protein sequence ID" value="SJZ38963.1"/>
    <property type="molecule type" value="Genomic_DNA"/>
</dbReference>
<dbReference type="Gene3D" id="3.90.180.10">
    <property type="entry name" value="Medium-chain alcohol dehydrogenases, catalytic domain"/>
    <property type="match status" value="1"/>
</dbReference>
<dbReference type="RefSeq" id="WP_078767850.1">
    <property type="nucleotide sequence ID" value="NZ_FUWW01000003.1"/>
</dbReference>
<organism evidence="8 9">
    <name type="scientific">Eubacterium coprostanoligenes</name>
    <dbReference type="NCBI Taxonomy" id="290054"/>
    <lineage>
        <taxon>Bacteria</taxon>
        <taxon>Bacillati</taxon>
        <taxon>Bacillota</taxon>
        <taxon>Clostridia</taxon>
        <taxon>Eubacteriales</taxon>
        <taxon>Eubacteriaceae</taxon>
        <taxon>Eubacterium</taxon>
    </lineage>
</organism>